<evidence type="ECO:0000313" key="2">
    <source>
        <dbReference type="Proteomes" id="UP001597040"/>
    </source>
</evidence>
<organism evidence="1 2">
    <name type="scientific">Virgibacillus byunsanensis</name>
    <dbReference type="NCBI Taxonomy" id="570945"/>
    <lineage>
        <taxon>Bacteria</taxon>
        <taxon>Bacillati</taxon>
        <taxon>Bacillota</taxon>
        <taxon>Bacilli</taxon>
        <taxon>Bacillales</taxon>
        <taxon>Bacillaceae</taxon>
        <taxon>Virgibacillus</taxon>
    </lineage>
</organism>
<gene>
    <name evidence="1" type="ORF">ACFQ3N_08505</name>
</gene>
<accession>A0ABW3LMG2</accession>
<dbReference type="Proteomes" id="UP001597040">
    <property type="component" value="Unassembled WGS sequence"/>
</dbReference>
<dbReference type="EMBL" id="JBHTKJ010000020">
    <property type="protein sequence ID" value="MFD1038439.1"/>
    <property type="molecule type" value="Genomic_DNA"/>
</dbReference>
<name>A0ABW3LMG2_9BACI</name>
<comment type="caution">
    <text evidence="1">The sequence shown here is derived from an EMBL/GenBank/DDBJ whole genome shotgun (WGS) entry which is preliminary data.</text>
</comment>
<sequence length="98" mass="11511">MQKYKAVAYFATTRNQYTSEFYEEIFEYCEAEKEKSNGYNEIELMAIFHDLNKTEDCDDLPAWEQFITFLVVNKDVTKVLLPKTEKGVKFDGTDCLLI</sequence>
<dbReference type="RefSeq" id="WP_390361418.1">
    <property type="nucleotide sequence ID" value="NZ_JBHTKJ010000020.1"/>
</dbReference>
<protein>
    <submittedName>
        <fullName evidence="1">Uncharacterized protein</fullName>
    </submittedName>
</protein>
<proteinExistence type="predicted"/>
<keyword evidence="2" id="KW-1185">Reference proteome</keyword>
<evidence type="ECO:0000313" key="1">
    <source>
        <dbReference type="EMBL" id="MFD1038439.1"/>
    </source>
</evidence>
<reference evidence="2" key="1">
    <citation type="journal article" date="2019" name="Int. J. Syst. Evol. Microbiol.">
        <title>The Global Catalogue of Microorganisms (GCM) 10K type strain sequencing project: providing services to taxonomists for standard genome sequencing and annotation.</title>
        <authorList>
            <consortium name="The Broad Institute Genomics Platform"/>
            <consortium name="The Broad Institute Genome Sequencing Center for Infectious Disease"/>
            <person name="Wu L."/>
            <person name="Ma J."/>
        </authorList>
    </citation>
    <scope>NUCLEOTIDE SEQUENCE [LARGE SCALE GENOMIC DNA]</scope>
    <source>
        <strain evidence="2">CCUG 56754</strain>
    </source>
</reference>